<dbReference type="PANTHER" id="PTHR46284:SF9">
    <property type="entry name" value="OS02G0109800 PROTEIN"/>
    <property type="match status" value="1"/>
</dbReference>
<gene>
    <name evidence="4" type="ORF">V6N12_059254</name>
</gene>
<evidence type="ECO:0000313" key="5">
    <source>
        <dbReference type="Proteomes" id="UP001472677"/>
    </source>
</evidence>
<feature type="domain" description="LOB" evidence="3">
    <location>
        <begin position="471"/>
        <end position="560"/>
    </location>
</feature>
<proteinExistence type="inferred from homology"/>
<feature type="repeat" description="TPR" evidence="2">
    <location>
        <begin position="227"/>
        <end position="260"/>
    </location>
</feature>
<dbReference type="Pfam" id="PF13176">
    <property type="entry name" value="TPR_7"/>
    <property type="match status" value="1"/>
</dbReference>
<dbReference type="InterPro" id="IPR019734">
    <property type="entry name" value="TPR_rpt"/>
</dbReference>
<comment type="caution">
    <text evidence="4">The sequence shown here is derived from an EMBL/GenBank/DDBJ whole genome shotgun (WGS) entry which is preliminary data.</text>
</comment>
<organism evidence="4 5">
    <name type="scientific">Hibiscus sabdariffa</name>
    <name type="common">roselle</name>
    <dbReference type="NCBI Taxonomy" id="183260"/>
    <lineage>
        <taxon>Eukaryota</taxon>
        <taxon>Viridiplantae</taxon>
        <taxon>Streptophyta</taxon>
        <taxon>Embryophyta</taxon>
        <taxon>Tracheophyta</taxon>
        <taxon>Spermatophyta</taxon>
        <taxon>Magnoliopsida</taxon>
        <taxon>eudicotyledons</taxon>
        <taxon>Gunneridae</taxon>
        <taxon>Pentapetalae</taxon>
        <taxon>rosids</taxon>
        <taxon>malvids</taxon>
        <taxon>Malvales</taxon>
        <taxon>Malvaceae</taxon>
        <taxon>Malvoideae</taxon>
        <taxon>Hibiscus</taxon>
    </lineage>
</organism>
<dbReference type="SUPFAM" id="SSF81901">
    <property type="entry name" value="HCP-like"/>
    <property type="match status" value="1"/>
</dbReference>
<dbReference type="EMBL" id="JBBPBM010000010">
    <property type="protein sequence ID" value="KAK8565699.1"/>
    <property type="molecule type" value="Genomic_DNA"/>
</dbReference>
<name>A0ABR2EWN5_9ROSI</name>
<dbReference type="Pfam" id="PF13181">
    <property type="entry name" value="TPR_8"/>
    <property type="match status" value="1"/>
</dbReference>
<protein>
    <recommendedName>
        <fullName evidence="3">LOB domain-containing protein</fullName>
    </recommendedName>
</protein>
<evidence type="ECO:0000256" key="2">
    <source>
        <dbReference type="PROSITE-ProRule" id="PRU00339"/>
    </source>
</evidence>
<dbReference type="SMART" id="SM00028">
    <property type="entry name" value="TPR"/>
    <property type="match status" value="3"/>
</dbReference>
<comment type="similarity">
    <text evidence="1">Belongs to the LOB domain-containing protein family.</text>
</comment>
<keyword evidence="2" id="KW-0802">TPR repeat</keyword>
<keyword evidence="5" id="KW-1185">Reference proteome</keyword>
<reference evidence="4 5" key="1">
    <citation type="journal article" date="2024" name="G3 (Bethesda)">
        <title>Genome assembly of Hibiscus sabdariffa L. provides insights into metabolisms of medicinal natural products.</title>
        <authorList>
            <person name="Kim T."/>
        </authorList>
    </citation>
    <scope>NUCLEOTIDE SEQUENCE [LARGE SCALE GENOMIC DNA]</scope>
    <source>
        <strain evidence="4">TK-2024</strain>
        <tissue evidence="4">Old leaves</tissue>
    </source>
</reference>
<sequence>MRRRFGFSCPELITEAAPSDSLLPHIRFHGIDESYLDNPDPGPFLARDTVTSRHNPDAALDYATKSIERGSGLELAMSFRVLAAIYTSLERFEEAVSVLERSIEVPVPGNGSGHALAKISRCMHLDQSIKCYDSGLRIQIEALEDSDPRVAEISRYLAQALVQAMQLGEALEIHKEQSAAASLEDTADYHRLLALVCEGKADYESALEHLVLASMSMIANSQENELATIHVSIGNIYLSLCRFDEAIFAYRKALAVLKFTKDRNPPSVASVFIRLTDLYYKTCKVRESKFYSENALRIYSKPVSGTTSEEIASGLTEVLGMYEGLNEPEEVLKLLENTMKLLEDTDGNRRTIAGIEALMSNMYYLDGRNGEDQSSFESAVEKLHANGENKSAFFDNILLHSFMFMSIIMVEDAIEILEYILKTGTEIPDVDDEKKRLAKLLKQVISNRGMWNNCNISNPVMEGENCKQEGEQRARNWMLRRRCDSSCILAPYFPSDEMDRFAKVHKMVEETNREYAVKALVYEATARIRDPVYGSTGAVCQLQKMVQELKTQLESTKARVLELQQQKDQFWGILLNVNHLDLLSTINGGNFPLDYDDSILHDPTKFPAEWDDWII</sequence>
<evidence type="ECO:0000259" key="3">
    <source>
        <dbReference type="PROSITE" id="PS50891"/>
    </source>
</evidence>
<dbReference type="PROSITE" id="PS50005">
    <property type="entry name" value="TPR"/>
    <property type="match status" value="1"/>
</dbReference>
<dbReference type="PROSITE" id="PS50891">
    <property type="entry name" value="LOB"/>
    <property type="match status" value="1"/>
</dbReference>
<evidence type="ECO:0000256" key="1">
    <source>
        <dbReference type="ARBA" id="ARBA00005474"/>
    </source>
</evidence>
<accession>A0ABR2EWN5</accession>
<dbReference type="InterPro" id="IPR004883">
    <property type="entry name" value="LOB"/>
</dbReference>
<dbReference type="PANTHER" id="PTHR46284">
    <property type="entry name" value="PROTEIN KINESIN LIGHT CHAIN-RELATED 3"/>
    <property type="match status" value="1"/>
</dbReference>
<dbReference type="Pfam" id="PF03195">
    <property type="entry name" value="LOB"/>
    <property type="match status" value="1"/>
</dbReference>
<dbReference type="InterPro" id="IPR011990">
    <property type="entry name" value="TPR-like_helical_dom_sf"/>
</dbReference>
<dbReference type="Gene3D" id="1.25.40.10">
    <property type="entry name" value="Tetratricopeptide repeat domain"/>
    <property type="match status" value="2"/>
</dbReference>
<dbReference type="Proteomes" id="UP001472677">
    <property type="component" value="Unassembled WGS sequence"/>
</dbReference>
<evidence type="ECO:0000313" key="4">
    <source>
        <dbReference type="EMBL" id="KAK8565699.1"/>
    </source>
</evidence>